<evidence type="ECO:0000256" key="5">
    <source>
        <dbReference type="SAM" id="MobiDB-lite"/>
    </source>
</evidence>
<sequence length="761" mass="83440">MARKQEPHLSVLHGNTKPKLIQRSQNLFQCPFCPKEGEYCKLVPHLQCHNKDVVRYAGFSIYKCRRGCVSSGHYHCCFCSKTYVRRDNFLRHLKLRKCVVTPAVPPAVTGLSLLPPVTVLPAPSAPPAVTGTSMPPKKTGPIVTGTSVPPASASHTRDRCKSKLKTTMCCFCNLKLNKKNLKLHMKRRHSETLVNIKEHHFVDMARLLMEEVYYVGVDIGTASVRAALVTRDGLVKTTAEEPISIWEPQSDHYVQSSSEIWMKCCAVVKKVTQGVEKSQVSGLGFDATCSLVVLDQNFQPVPVNQDGDSHRNVVMWMDHRAAEQANRITSAGHKVLSRVGGVMSPEMQPPKLLWLKENLKESCWDKAAHFFDLPDFLSWKATGSLTRSLCTVVCKWMYCPPDGWDDSFWTSIGLEDLLENDFSKIGSEMCSPGSPLGSGLTPEAAADLGLDPGTAVGASLIDAHAGGLGVIGADVTGFDLPCEDKPVTSRMAMICGTSTCHMAVSEQPLFVPGVWGPYLSSMLPDMWLNEGGQSATGRLIDHLVKGHAAYAQLQEQTQQRFPFTGENLYSYLNSHLSLMTGSNSSVDLLGSSLHLWPDFHGNRSPLADPTLKGMVIGLSVSQTIDDLALLYLATVQALALGTLHILEAMKEAGHDITTLFLCGGLSKNALFVQIHANATGLPVVLPDQTEAVLIGAAILGACASRHFSSVQEAMEKMAKVGRVVQPDHKLQSFYKRKYAVFLRLFDHQREYQAIMDQKEAD</sequence>
<dbReference type="PANTHER" id="PTHR43435">
    <property type="entry name" value="RIBULOKINASE"/>
    <property type="match status" value="1"/>
</dbReference>
<dbReference type="EMBL" id="JAGKHQ010000001">
    <property type="protein sequence ID" value="KAG7526896.1"/>
    <property type="molecule type" value="Genomic_DNA"/>
</dbReference>
<keyword evidence="2" id="KW-0808">Transferase</keyword>
<name>A0AAV6TCL8_SOLSE</name>
<proteinExistence type="inferred from homology"/>
<dbReference type="GO" id="GO:0005737">
    <property type="term" value="C:cytoplasm"/>
    <property type="evidence" value="ECO:0007669"/>
    <property type="project" value="TreeGrafter"/>
</dbReference>
<dbReference type="NCBIfam" id="TIGR01315">
    <property type="entry name" value="5C_CHO_kinase"/>
    <property type="match status" value="1"/>
</dbReference>
<gene>
    <name evidence="8" type="ORF">JOB18_046728</name>
</gene>
<evidence type="ECO:0000259" key="7">
    <source>
        <dbReference type="Pfam" id="PF02782"/>
    </source>
</evidence>
<evidence type="ECO:0000259" key="6">
    <source>
        <dbReference type="Pfam" id="PF00370"/>
    </source>
</evidence>
<accession>A0AAV6TCL8</accession>
<organism evidence="8 9">
    <name type="scientific">Solea senegalensis</name>
    <name type="common">Senegalese sole</name>
    <dbReference type="NCBI Taxonomy" id="28829"/>
    <lineage>
        <taxon>Eukaryota</taxon>
        <taxon>Metazoa</taxon>
        <taxon>Chordata</taxon>
        <taxon>Craniata</taxon>
        <taxon>Vertebrata</taxon>
        <taxon>Euteleostomi</taxon>
        <taxon>Actinopterygii</taxon>
        <taxon>Neopterygii</taxon>
        <taxon>Teleostei</taxon>
        <taxon>Neoteleostei</taxon>
        <taxon>Acanthomorphata</taxon>
        <taxon>Carangaria</taxon>
        <taxon>Pleuronectiformes</taxon>
        <taxon>Pleuronectoidei</taxon>
        <taxon>Soleidae</taxon>
        <taxon>Solea</taxon>
    </lineage>
</organism>
<dbReference type="InterPro" id="IPR018484">
    <property type="entry name" value="FGGY_N"/>
</dbReference>
<dbReference type="PANTHER" id="PTHR43435:SF4">
    <property type="entry name" value="FGGY CARBOHYDRATE KINASE DOMAIN-CONTAINING PROTEIN"/>
    <property type="match status" value="1"/>
</dbReference>
<reference evidence="8 9" key="1">
    <citation type="journal article" date="2021" name="Sci. Rep.">
        <title>Chromosome anchoring in Senegalese sole (Solea senegalensis) reveals sex-associated markers and genome rearrangements in flatfish.</title>
        <authorList>
            <person name="Guerrero-Cozar I."/>
            <person name="Gomez-Garrido J."/>
            <person name="Berbel C."/>
            <person name="Martinez-Blanch J.F."/>
            <person name="Alioto T."/>
            <person name="Claros M.G."/>
            <person name="Gagnaire P.A."/>
            <person name="Manchado M."/>
        </authorList>
    </citation>
    <scope>NUCLEOTIDE SEQUENCE [LARGE SCALE GENOMIC DNA]</scope>
    <source>
        <strain evidence="8">Sse05_10M</strain>
    </source>
</reference>
<dbReference type="Proteomes" id="UP000693946">
    <property type="component" value="Linkage Group LG1"/>
</dbReference>
<dbReference type="Pfam" id="PF02782">
    <property type="entry name" value="FGGY_C"/>
    <property type="match status" value="1"/>
</dbReference>
<evidence type="ECO:0000256" key="1">
    <source>
        <dbReference type="ARBA" id="ARBA00009156"/>
    </source>
</evidence>
<dbReference type="InterPro" id="IPR006003">
    <property type="entry name" value="FGGY_RbtK-like"/>
</dbReference>
<evidence type="ECO:0000256" key="4">
    <source>
        <dbReference type="ARBA" id="ARBA00074355"/>
    </source>
</evidence>
<feature type="domain" description="Carbohydrate kinase FGGY N-terminal" evidence="6">
    <location>
        <begin position="213"/>
        <end position="469"/>
    </location>
</feature>
<evidence type="ECO:0000313" key="8">
    <source>
        <dbReference type="EMBL" id="KAG7526896.1"/>
    </source>
</evidence>
<dbReference type="CDD" id="cd07782">
    <property type="entry name" value="ASKHA_NBD_FGGY_D-RBK"/>
    <property type="match status" value="1"/>
</dbReference>
<dbReference type="AlphaFoldDB" id="A0AAV6TCL8"/>
<keyword evidence="3 8" id="KW-0418">Kinase</keyword>
<protein>
    <recommendedName>
        <fullName evidence="4">FGGY carbohydrate kinase domain-containing protein</fullName>
    </recommendedName>
</protein>
<evidence type="ECO:0000256" key="2">
    <source>
        <dbReference type="ARBA" id="ARBA00022679"/>
    </source>
</evidence>
<evidence type="ECO:0000256" key="3">
    <source>
        <dbReference type="ARBA" id="ARBA00022777"/>
    </source>
</evidence>
<dbReference type="GO" id="GO:0019150">
    <property type="term" value="F:D-ribulokinase activity"/>
    <property type="evidence" value="ECO:0007669"/>
    <property type="project" value="TreeGrafter"/>
</dbReference>
<feature type="domain" description="Carbohydrate kinase FGGY C-terminal" evidence="7">
    <location>
        <begin position="491"/>
        <end position="703"/>
    </location>
</feature>
<dbReference type="InterPro" id="IPR018485">
    <property type="entry name" value="FGGY_C"/>
</dbReference>
<dbReference type="Pfam" id="PF00370">
    <property type="entry name" value="FGGY_N"/>
    <property type="match status" value="1"/>
</dbReference>
<dbReference type="GO" id="GO:0019321">
    <property type="term" value="P:pentose metabolic process"/>
    <property type="evidence" value="ECO:0007669"/>
    <property type="project" value="TreeGrafter"/>
</dbReference>
<dbReference type="FunFam" id="3.30.420.40:FF:000101">
    <property type="entry name" value="FGGY carbohydrate kinase domain-containing protein"/>
    <property type="match status" value="1"/>
</dbReference>
<feature type="region of interest" description="Disordered" evidence="5">
    <location>
        <begin position="126"/>
        <end position="150"/>
    </location>
</feature>
<comment type="similarity">
    <text evidence="1">Belongs to the FGGY kinase family.</text>
</comment>
<comment type="caution">
    <text evidence="8">The sequence shown here is derived from an EMBL/GenBank/DDBJ whole genome shotgun (WGS) entry which is preliminary data.</text>
</comment>
<keyword evidence="9" id="KW-1185">Reference proteome</keyword>
<evidence type="ECO:0000313" key="9">
    <source>
        <dbReference type="Proteomes" id="UP000693946"/>
    </source>
</evidence>